<evidence type="ECO:0000256" key="2">
    <source>
        <dbReference type="ARBA" id="ARBA00023125"/>
    </source>
</evidence>
<evidence type="ECO:0000256" key="1">
    <source>
        <dbReference type="ARBA" id="ARBA00023015"/>
    </source>
</evidence>
<sequence>MQAYPSVREYRSSVREETRRLTIRRCVEAAAELFLSNGYAATTIDAVAERAGVARRTVFTAVGGKVALLKLAYDWSLVGDDERVAMAERPEIRAIAAERRPRVAIRLWASHVTVVAARSVPMMLVLRAAADTDADAAALHEKAVTDARFGAEMFVRHLERIGTLRSDLDLAHAIDLVWGLLDPGLYERMVLHGAWTPDQFAALLERTWVHGLLAR</sequence>
<dbReference type="PROSITE" id="PS50977">
    <property type="entry name" value="HTH_TETR_2"/>
    <property type="match status" value="1"/>
</dbReference>
<keyword evidence="2 4" id="KW-0238">DNA-binding</keyword>
<evidence type="ECO:0000313" key="6">
    <source>
        <dbReference type="EMBL" id="GAA1747403.1"/>
    </source>
</evidence>
<dbReference type="SUPFAM" id="SSF46689">
    <property type="entry name" value="Homeodomain-like"/>
    <property type="match status" value="1"/>
</dbReference>
<dbReference type="EMBL" id="BAAAPN010000014">
    <property type="protein sequence ID" value="GAA1747403.1"/>
    <property type="molecule type" value="Genomic_DNA"/>
</dbReference>
<accession>A0ABN2K366</accession>
<keyword evidence="3" id="KW-0804">Transcription</keyword>
<evidence type="ECO:0000256" key="3">
    <source>
        <dbReference type="ARBA" id="ARBA00023163"/>
    </source>
</evidence>
<name>A0ABN2K366_9MICO</name>
<dbReference type="PROSITE" id="PS01081">
    <property type="entry name" value="HTH_TETR_1"/>
    <property type="match status" value="1"/>
</dbReference>
<dbReference type="InterPro" id="IPR036271">
    <property type="entry name" value="Tet_transcr_reg_TetR-rel_C_sf"/>
</dbReference>
<dbReference type="RefSeq" id="WP_344061646.1">
    <property type="nucleotide sequence ID" value="NZ_BAAAPN010000014.1"/>
</dbReference>
<dbReference type="InterPro" id="IPR009057">
    <property type="entry name" value="Homeodomain-like_sf"/>
</dbReference>
<dbReference type="PANTHER" id="PTHR30055:SF234">
    <property type="entry name" value="HTH-TYPE TRANSCRIPTIONAL REGULATOR BETI"/>
    <property type="match status" value="1"/>
</dbReference>
<organism evidence="6 7">
    <name type="scientific">Nostocoides vanveenii</name>
    <dbReference type="NCBI Taxonomy" id="330835"/>
    <lineage>
        <taxon>Bacteria</taxon>
        <taxon>Bacillati</taxon>
        <taxon>Actinomycetota</taxon>
        <taxon>Actinomycetes</taxon>
        <taxon>Micrococcales</taxon>
        <taxon>Intrasporangiaceae</taxon>
        <taxon>Nostocoides</taxon>
    </lineage>
</organism>
<reference evidence="6 7" key="1">
    <citation type="journal article" date="2019" name="Int. J. Syst. Evol. Microbiol.">
        <title>The Global Catalogue of Microorganisms (GCM) 10K type strain sequencing project: providing services to taxonomists for standard genome sequencing and annotation.</title>
        <authorList>
            <consortium name="The Broad Institute Genomics Platform"/>
            <consortium name="The Broad Institute Genome Sequencing Center for Infectious Disease"/>
            <person name="Wu L."/>
            <person name="Ma J."/>
        </authorList>
    </citation>
    <scope>NUCLEOTIDE SEQUENCE [LARGE SCALE GENOMIC DNA]</scope>
    <source>
        <strain evidence="6 7">JCM 15591</strain>
    </source>
</reference>
<dbReference type="InterPro" id="IPR001647">
    <property type="entry name" value="HTH_TetR"/>
</dbReference>
<evidence type="ECO:0000259" key="5">
    <source>
        <dbReference type="PROSITE" id="PS50977"/>
    </source>
</evidence>
<gene>
    <name evidence="6" type="ORF">GCM10009810_05020</name>
</gene>
<dbReference type="Pfam" id="PF00440">
    <property type="entry name" value="TetR_N"/>
    <property type="match status" value="1"/>
</dbReference>
<dbReference type="InterPro" id="IPR023772">
    <property type="entry name" value="DNA-bd_HTH_TetR-type_CS"/>
</dbReference>
<evidence type="ECO:0000313" key="7">
    <source>
        <dbReference type="Proteomes" id="UP001501475"/>
    </source>
</evidence>
<evidence type="ECO:0000256" key="4">
    <source>
        <dbReference type="PROSITE-ProRule" id="PRU00335"/>
    </source>
</evidence>
<dbReference type="InterPro" id="IPR050109">
    <property type="entry name" value="HTH-type_TetR-like_transc_reg"/>
</dbReference>
<protein>
    <recommendedName>
        <fullName evidence="5">HTH tetR-type domain-containing protein</fullName>
    </recommendedName>
</protein>
<proteinExistence type="predicted"/>
<dbReference type="SUPFAM" id="SSF48498">
    <property type="entry name" value="Tetracyclin repressor-like, C-terminal domain"/>
    <property type="match status" value="1"/>
</dbReference>
<dbReference type="Gene3D" id="1.10.357.10">
    <property type="entry name" value="Tetracycline Repressor, domain 2"/>
    <property type="match status" value="1"/>
</dbReference>
<dbReference type="PANTHER" id="PTHR30055">
    <property type="entry name" value="HTH-TYPE TRANSCRIPTIONAL REGULATOR RUTR"/>
    <property type="match status" value="1"/>
</dbReference>
<feature type="domain" description="HTH tetR-type" evidence="5">
    <location>
        <begin position="20"/>
        <end position="80"/>
    </location>
</feature>
<comment type="caution">
    <text evidence="6">The sequence shown here is derived from an EMBL/GenBank/DDBJ whole genome shotgun (WGS) entry which is preliminary data.</text>
</comment>
<dbReference type="PRINTS" id="PR00455">
    <property type="entry name" value="HTHTETR"/>
</dbReference>
<keyword evidence="7" id="KW-1185">Reference proteome</keyword>
<dbReference type="Proteomes" id="UP001501475">
    <property type="component" value="Unassembled WGS sequence"/>
</dbReference>
<keyword evidence="1" id="KW-0805">Transcription regulation</keyword>
<feature type="DNA-binding region" description="H-T-H motif" evidence="4">
    <location>
        <begin position="43"/>
        <end position="62"/>
    </location>
</feature>